<feature type="compositionally biased region" description="Basic and acidic residues" evidence="1">
    <location>
        <begin position="1616"/>
        <end position="1633"/>
    </location>
</feature>
<dbReference type="PANTHER" id="PTHR34819:SF3">
    <property type="entry name" value="CELL SURFACE PROTEIN"/>
    <property type="match status" value="1"/>
</dbReference>
<evidence type="ECO:0000256" key="1">
    <source>
        <dbReference type="SAM" id="MobiDB-lite"/>
    </source>
</evidence>
<keyword evidence="6" id="KW-1185">Reference proteome</keyword>
<keyword evidence="3" id="KW-0732">Signal</keyword>
<evidence type="ECO:0000256" key="2">
    <source>
        <dbReference type="SAM" id="Phobius"/>
    </source>
</evidence>
<dbReference type="Proteomes" id="UP000460435">
    <property type="component" value="Unassembled WGS sequence"/>
</dbReference>
<dbReference type="InterPro" id="IPR057687">
    <property type="entry name" value="DUF7927"/>
</dbReference>
<keyword evidence="2" id="KW-0812">Transmembrane</keyword>
<evidence type="ECO:0000256" key="3">
    <source>
        <dbReference type="SAM" id="SignalP"/>
    </source>
</evidence>
<proteinExistence type="predicted"/>
<feature type="compositionally biased region" description="Acidic residues" evidence="1">
    <location>
        <begin position="41"/>
        <end position="53"/>
    </location>
</feature>
<feature type="compositionally biased region" description="Low complexity" evidence="1">
    <location>
        <begin position="54"/>
        <end position="64"/>
    </location>
</feature>
<reference evidence="5 6" key="1">
    <citation type="submission" date="2019-11" db="EMBL/GenBank/DDBJ databases">
        <authorList>
            <person name="Li X.-J."/>
            <person name="Feng X.-M."/>
        </authorList>
    </citation>
    <scope>NUCLEOTIDE SEQUENCE [LARGE SCALE GENOMIC DNA]</scope>
    <source>
        <strain evidence="5 6">XMNu-373</strain>
    </source>
</reference>
<feature type="compositionally biased region" description="Basic and acidic residues" evidence="1">
    <location>
        <begin position="117"/>
        <end position="126"/>
    </location>
</feature>
<feature type="domain" description="DUF7927" evidence="4">
    <location>
        <begin position="1108"/>
        <end position="1234"/>
    </location>
</feature>
<evidence type="ECO:0000259" key="4">
    <source>
        <dbReference type="Pfam" id="PF25549"/>
    </source>
</evidence>
<evidence type="ECO:0000313" key="5">
    <source>
        <dbReference type="EMBL" id="NDL58600.1"/>
    </source>
</evidence>
<feature type="compositionally biased region" description="Acidic residues" evidence="1">
    <location>
        <begin position="65"/>
        <end position="105"/>
    </location>
</feature>
<feature type="region of interest" description="Disordered" evidence="1">
    <location>
        <begin position="884"/>
        <end position="911"/>
    </location>
</feature>
<sequence>MKRSAAITLAMVLLGSLLVGIAPAWAAQAANEPIEPATLTDDADDVEATDPETEGSNADASAEAAADEGAGDAPAPEEEAAEEPASEDEAVEESADEEAAEEEASTENSRDGPANEDDTKGPRSVESDFEIAAATPVYEIKGRWVDQPDTISRGNPVVGEWRINVNDDEEPPSNDPVDNVTATFTVDKAFFDEIPDMCLTDGVDPASSLSADGTELTCNFGTVNMGTAIVLQTPVVANGITGEEVVLDGTSPGGETVELDPIPIDNPFIMDIHYGTNTGFTGKWNDDFTHVDVDVQWSLRLGNGSDPGPDEVTYRLTVADLNGGTIELGPHPVSGELGCSPYDLTQLADGHPWSRSDIPPEHRQNTSFVDECILTPVAGQPGEFDLTLRGINYDLLNVPTHDSTNRLLPPEWDYVASGTLWFRVHTTEAGSITLESSAPTYEAPTGQEYDDPADNNTTNKVYTLPGNWSAYYQRSYTGSGGTPWDDTYRVSAGTTVMNRISSRWFADDVPPDSEYGSCLPFDTRFVTLEDPSTTRVVASNVAGGRDIDTIPVEYYVGNDPRLDPNSGQYNPHLFNCGGDAANWITTPQDPSAIKAVRILYPHQQYADENAETIQLFAFPTINDDVPVGQDVWMFGSTLRDGVWAVQEGPRIETPGARYPYTTSSRDMLRIIGAVPYIEKDSAQATVTPGVPSEFTLMYMATGAGAIPDTVDGYEIVDTLPLGMTYEPGSADPEPVVTTDAQGRQVLTWTLDGVATNTENTLTYQAVADTSIEPGTQLTNTAVSSYDGESSREVTETVTTTTNGYTIILKTADVEYIPNREGDGVGTGSWTVAIESNDPIAQAFTDTIDILPYNGDQRGTSFNGTYTLDDVVLNDGGTVYYTDADPATLSDDPEHPDNGAPNAPSALWTTDRPENPTAVRVIGGELLSGGTFSFQVVITTDGAEPQDVYVNRAQARAEHTELVMRTSAVLIVTDYLVEKTSDPEPGSVVAPGDVVTYTVTVTQQGEVPAGAVFRDDLSDVLDDAIYNDDVAADIGDATFEDGILYWEGDIPVGGTATITYSVTIKDIEGLEADGDTIVDNVVWSPGCPVVEEGEDDPCNPPPVYVGWYDYSKTAVPTPGSTVQLGDVITYNVEITQRGEGAIEGAIVTDDLTEVLDDAVWDDNVEVSSGEVSYEEPILTWTGDLDVGDVVTLTYTVTVDDVGDYELTNVVSSPDEERSRCVPAPDENPDCTTTHIFGDYEVEKTSDPESGSAVEPGDVITYTVEVRHVGLGPLTGSFEDDMSQVLDDAVYNDDAEASAGGISYDEPVLSWVGDLEVDDVVTVTYSVTVTAEGDRFLKNVVTTDGQCVPAEGQDEACTTEHINGAYTFSKTADPEPGSLVEAGEVVTYTVEINHIGTAPVEGAIVEDDLSDVLDDATWNDDAEASSGDVSLDDTTLTWTGDLDVGQVVTVTYSVTVGDEMGASLLNVVTSPDGRGVCVPAPDENPDCTTEHFNAAYTYSKTSDPESGSEVKEGDVVTYTVLIEHIGEAPVEGATVTDDLSEVSNVAKWNDDAKASSGEITREGTTLTWTGDLEVGEVVTLTYSVTVGDSPNATMRNVVTSDDDRAACVPAEDGNADCTTEHNTPEGEEPPGKEPPRQPTLPDTGSGLAGWVLIAGLVLLFAGLSLAATTRRRTTVTGGPTDTLV</sequence>
<organism evidence="5 6">
    <name type="scientific">Phytoactinopolyspora mesophila</name>
    <dbReference type="NCBI Taxonomy" id="2650750"/>
    <lineage>
        <taxon>Bacteria</taxon>
        <taxon>Bacillati</taxon>
        <taxon>Actinomycetota</taxon>
        <taxon>Actinomycetes</taxon>
        <taxon>Jiangellales</taxon>
        <taxon>Jiangellaceae</taxon>
        <taxon>Phytoactinopolyspora</taxon>
    </lineage>
</organism>
<feature type="signal peptide" evidence="3">
    <location>
        <begin position="1"/>
        <end position="26"/>
    </location>
</feature>
<feature type="domain" description="DUF7927" evidence="4">
    <location>
        <begin position="1238"/>
        <end position="1360"/>
    </location>
</feature>
<dbReference type="Pfam" id="PF25549">
    <property type="entry name" value="DUF7927"/>
    <property type="match status" value="5"/>
</dbReference>
<dbReference type="InterPro" id="IPR051172">
    <property type="entry name" value="Chlamydia_OmcB"/>
</dbReference>
<name>A0A7K3M5V9_9ACTN</name>
<comment type="caution">
    <text evidence="5">The sequence shown here is derived from an EMBL/GenBank/DDBJ whole genome shotgun (WGS) entry which is preliminary data.</text>
</comment>
<protein>
    <submittedName>
        <fullName evidence="5">DUF11 domain-containing protein</fullName>
    </submittedName>
</protein>
<feature type="chain" id="PRO_5038359594" evidence="3">
    <location>
        <begin position="27"/>
        <end position="1682"/>
    </location>
</feature>
<feature type="region of interest" description="Disordered" evidence="1">
    <location>
        <begin position="1608"/>
        <end position="1641"/>
    </location>
</feature>
<feature type="domain" description="DUF7927" evidence="4">
    <location>
        <begin position="975"/>
        <end position="1099"/>
    </location>
</feature>
<dbReference type="EMBL" id="WLZY01000005">
    <property type="protein sequence ID" value="NDL58600.1"/>
    <property type="molecule type" value="Genomic_DNA"/>
</dbReference>
<evidence type="ECO:0000313" key="6">
    <source>
        <dbReference type="Proteomes" id="UP000460435"/>
    </source>
</evidence>
<feature type="transmembrane region" description="Helical" evidence="2">
    <location>
        <begin position="1645"/>
        <end position="1665"/>
    </location>
</feature>
<feature type="domain" description="DUF7927" evidence="4">
    <location>
        <begin position="1494"/>
        <end position="1618"/>
    </location>
</feature>
<dbReference type="RefSeq" id="WP_222851419.1">
    <property type="nucleotide sequence ID" value="NZ_WLZY01000005.1"/>
</dbReference>
<accession>A0A7K3M5V9</accession>
<keyword evidence="2" id="KW-0472">Membrane</keyword>
<gene>
    <name evidence="5" type="ORF">F7O44_16140</name>
</gene>
<feature type="domain" description="DUF7927" evidence="4">
    <location>
        <begin position="1364"/>
        <end position="1489"/>
    </location>
</feature>
<keyword evidence="2" id="KW-1133">Transmembrane helix</keyword>
<dbReference type="PANTHER" id="PTHR34819">
    <property type="entry name" value="LARGE CYSTEINE-RICH PERIPLASMIC PROTEIN OMCB"/>
    <property type="match status" value="1"/>
</dbReference>
<feature type="region of interest" description="Disordered" evidence="1">
    <location>
        <begin position="33"/>
        <end position="127"/>
    </location>
</feature>